<dbReference type="Proteomes" id="UP000292052">
    <property type="component" value="Unassembled WGS sequence"/>
</dbReference>
<evidence type="ECO:0000313" key="3">
    <source>
        <dbReference type="Proteomes" id="UP000292052"/>
    </source>
</evidence>
<comment type="caution">
    <text evidence="2">The sequence shown here is derived from an EMBL/GenBank/DDBJ whole genome shotgun (WGS) entry which is preliminary data.</text>
</comment>
<dbReference type="PANTHER" id="PTHR28348">
    <property type="entry name" value="UPF0193 PROTEIN EVG1"/>
    <property type="match status" value="1"/>
</dbReference>
<dbReference type="OrthoDB" id="10262032at2759"/>
<dbReference type="Pfam" id="PF02348">
    <property type="entry name" value="CTP_transf_3"/>
    <property type="match status" value="1"/>
</dbReference>
<proteinExistence type="predicted"/>
<dbReference type="InterPro" id="IPR029044">
    <property type="entry name" value="Nucleotide-diphossugar_trans"/>
</dbReference>
<reference evidence="2 3" key="1">
    <citation type="submission" date="2017-03" db="EMBL/GenBank/DDBJ databases">
        <title>Genome of the blue death feigning beetle - Asbolus verrucosus.</title>
        <authorList>
            <person name="Rider S.D."/>
        </authorList>
    </citation>
    <scope>NUCLEOTIDE SEQUENCE [LARGE SCALE GENOMIC DNA]</scope>
    <source>
        <strain evidence="2">Butters</strain>
        <tissue evidence="2">Head and leg muscle</tissue>
    </source>
</reference>
<accession>A0A482V1Z6</accession>
<name>A0A482V1Z6_ASBVE</name>
<dbReference type="Pfam" id="PF05250">
    <property type="entry name" value="UPF0193"/>
    <property type="match status" value="1"/>
</dbReference>
<dbReference type="EMBL" id="QDEB01131559">
    <property type="protein sequence ID" value="RZB39072.1"/>
    <property type="molecule type" value="Genomic_DNA"/>
</dbReference>
<organism evidence="2 3">
    <name type="scientific">Asbolus verrucosus</name>
    <name type="common">Desert ironclad beetle</name>
    <dbReference type="NCBI Taxonomy" id="1661398"/>
    <lineage>
        <taxon>Eukaryota</taxon>
        <taxon>Metazoa</taxon>
        <taxon>Ecdysozoa</taxon>
        <taxon>Arthropoda</taxon>
        <taxon>Hexapoda</taxon>
        <taxon>Insecta</taxon>
        <taxon>Pterygota</taxon>
        <taxon>Neoptera</taxon>
        <taxon>Endopterygota</taxon>
        <taxon>Coleoptera</taxon>
        <taxon>Polyphaga</taxon>
        <taxon>Cucujiformia</taxon>
        <taxon>Tenebrionidae</taxon>
        <taxon>Pimeliinae</taxon>
        <taxon>Asbolus</taxon>
    </lineage>
</organism>
<dbReference type="PANTHER" id="PTHR28348:SF1">
    <property type="entry name" value="UPF0193 PROTEIN EVG1"/>
    <property type="match status" value="1"/>
</dbReference>
<evidence type="ECO:0000256" key="1">
    <source>
        <dbReference type="SAM" id="MobiDB-lite"/>
    </source>
</evidence>
<sequence>MDWPSKNVPRGGILHPAKASYSPETHQFLRVLMDENKLSMFQRKKIDYYLRNGEPLPLPSSRTGDELKARRKPPTVLVRPGSSKRRTRETILKSGAYEREKFVPKHSRIDREKEKNRLQNRMAFGKDVEPKRPVVRIKESDAVHEINRFDQLVNEIKEREEWLQKMEELGQGNKYRLVIQQQIQAKYKAIIFYHCRNPLTGRHTAALILARGGSKGIPLKNLAKIGGRSLLNITLTTVLQVRFSSIWVSTDHGRILEEAGAVNVHWRSAKSATDDAPSILGIQDFIENHPEVDVVALIQCTSPFIKPLYLYQALQWVALGEKCVFSAT</sequence>
<feature type="region of interest" description="Disordered" evidence="1">
    <location>
        <begin position="52"/>
        <end position="85"/>
    </location>
</feature>
<dbReference type="Gene3D" id="3.90.550.10">
    <property type="entry name" value="Spore Coat Polysaccharide Biosynthesis Protein SpsA, Chain A"/>
    <property type="match status" value="1"/>
</dbReference>
<dbReference type="InterPro" id="IPR003329">
    <property type="entry name" value="Cytidylyl_trans"/>
</dbReference>
<dbReference type="SUPFAM" id="SSF53448">
    <property type="entry name" value="Nucleotide-diphospho-sugar transferases"/>
    <property type="match status" value="1"/>
</dbReference>
<dbReference type="STRING" id="1661398.A0A482V1Z6"/>
<keyword evidence="3" id="KW-1185">Reference proteome</keyword>
<feature type="non-terminal residue" evidence="2">
    <location>
        <position position="328"/>
    </location>
</feature>
<gene>
    <name evidence="2" type="ORF">BDFB_009905</name>
</gene>
<protein>
    <submittedName>
        <fullName evidence="2">UPF0193 protein EVG1-like</fullName>
    </submittedName>
</protein>
<dbReference type="AlphaFoldDB" id="A0A482V1Z6"/>
<evidence type="ECO:0000313" key="2">
    <source>
        <dbReference type="EMBL" id="RZB39072.1"/>
    </source>
</evidence>
<dbReference type="InterPro" id="IPR007914">
    <property type="entry name" value="UPF0193"/>
</dbReference>